<dbReference type="AlphaFoldDB" id="A0A138ZYP0"/>
<protein>
    <submittedName>
        <fullName evidence="3">Uncharacterized protein</fullName>
    </submittedName>
</protein>
<evidence type="ECO:0000313" key="4">
    <source>
        <dbReference type="Proteomes" id="UP000070544"/>
    </source>
</evidence>
<evidence type="ECO:0000256" key="2">
    <source>
        <dbReference type="SAM" id="Phobius"/>
    </source>
</evidence>
<evidence type="ECO:0000313" key="3">
    <source>
        <dbReference type="EMBL" id="KXS09626.1"/>
    </source>
</evidence>
<dbReference type="OrthoDB" id="10408003at2759"/>
<feature type="region of interest" description="Disordered" evidence="1">
    <location>
        <begin position="192"/>
        <end position="212"/>
    </location>
</feature>
<gene>
    <name evidence="3" type="ORF">M427DRAFT_38675</name>
</gene>
<sequence>MAKSLKNFNSAFDLLYSITTDACSFNWRGESKVKFEDLCPSILSPYMTYDRFKKRVERLNTELPYFALYQGLNLFLYLIFVPVTCTIFFVWAASGDKPDRVRTFDLVCGVVFLLTSISWIIQTKTSNQRFSKALNLMLAEFNAEDESLGVCWTSRARLNRWDYRLMGIKTPPIDVVTIIILRPIVSTSAPTSPQPAYAALPTPQGATTGEPSQPDAFQAIPMEAIAASRPATPSPMGRAEADLEAGYDESLAGTTSSAGAFVTNVNVARKSQSPVGVSAPPPGGRWTRLE</sequence>
<proteinExistence type="predicted"/>
<feature type="transmembrane region" description="Helical" evidence="2">
    <location>
        <begin position="74"/>
        <end position="92"/>
    </location>
</feature>
<organism evidence="3 4">
    <name type="scientific">Gonapodya prolifera (strain JEL478)</name>
    <name type="common">Monoblepharis prolifera</name>
    <dbReference type="NCBI Taxonomy" id="1344416"/>
    <lineage>
        <taxon>Eukaryota</taxon>
        <taxon>Fungi</taxon>
        <taxon>Fungi incertae sedis</taxon>
        <taxon>Chytridiomycota</taxon>
        <taxon>Chytridiomycota incertae sedis</taxon>
        <taxon>Monoblepharidomycetes</taxon>
        <taxon>Monoblepharidales</taxon>
        <taxon>Gonapodyaceae</taxon>
        <taxon>Gonapodya</taxon>
    </lineage>
</organism>
<dbReference type="EMBL" id="KQ965857">
    <property type="protein sequence ID" value="KXS09626.1"/>
    <property type="molecule type" value="Genomic_DNA"/>
</dbReference>
<name>A0A138ZYP0_GONPJ</name>
<keyword evidence="4" id="KW-1185">Reference proteome</keyword>
<feature type="transmembrane region" description="Helical" evidence="2">
    <location>
        <begin position="104"/>
        <end position="121"/>
    </location>
</feature>
<reference evidence="3 4" key="1">
    <citation type="journal article" date="2015" name="Genome Biol. Evol.">
        <title>Phylogenomic analyses indicate that early fungi evolved digesting cell walls of algal ancestors of land plants.</title>
        <authorList>
            <person name="Chang Y."/>
            <person name="Wang S."/>
            <person name="Sekimoto S."/>
            <person name="Aerts A.L."/>
            <person name="Choi C."/>
            <person name="Clum A."/>
            <person name="LaButti K.M."/>
            <person name="Lindquist E.A."/>
            <person name="Yee Ngan C."/>
            <person name="Ohm R.A."/>
            <person name="Salamov A.A."/>
            <person name="Grigoriev I.V."/>
            <person name="Spatafora J.W."/>
            <person name="Berbee M.L."/>
        </authorList>
    </citation>
    <scope>NUCLEOTIDE SEQUENCE [LARGE SCALE GENOMIC DNA]</scope>
    <source>
        <strain evidence="3 4">JEL478</strain>
    </source>
</reference>
<evidence type="ECO:0000256" key="1">
    <source>
        <dbReference type="SAM" id="MobiDB-lite"/>
    </source>
</evidence>
<feature type="region of interest" description="Disordered" evidence="1">
    <location>
        <begin position="270"/>
        <end position="290"/>
    </location>
</feature>
<dbReference type="Proteomes" id="UP000070544">
    <property type="component" value="Unassembled WGS sequence"/>
</dbReference>
<keyword evidence="2" id="KW-0472">Membrane</keyword>
<keyword evidence="2" id="KW-1133">Transmembrane helix</keyword>
<keyword evidence="2" id="KW-0812">Transmembrane</keyword>
<accession>A0A138ZYP0</accession>